<dbReference type="OrthoDB" id="3577600at2"/>
<keyword evidence="1" id="KW-0812">Transmembrane</keyword>
<gene>
    <name evidence="2" type="ORF">SAMN04489860_2370</name>
</gene>
<accession>A0A1H1V2C1</accession>
<keyword evidence="1" id="KW-1133">Transmembrane helix</keyword>
<dbReference type="STRING" id="545619.SAMN04489860_2370"/>
<evidence type="ECO:0000313" key="2">
    <source>
        <dbReference type="EMBL" id="SDS78845.1"/>
    </source>
</evidence>
<keyword evidence="1" id="KW-0472">Membrane</keyword>
<sequence>MSPWGEVLVGLVILAGLVGTIIQVIPGSFLVLGAVLVWAIVTGGQVAWTVFAISAVVVLIAAVVKFVVAGKYMVSKDIPSSTMWWGGAAGVVGFFVIPVVGLLIGFVAGVWVAELVRRKDGRAAWEATVVALKATGISILVELAAGLIATTAWIVGLVQT</sequence>
<evidence type="ECO:0008006" key="4">
    <source>
        <dbReference type="Google" id="ProtNLM"/>
    </source>
</evidence>
<dbReference type="Pfam" id="PF04306">
    <property type="entry name" value="DUF456"/>
    <property type="match status" value="1"/>
</dbReference>
<feature type="transmembrane region" description="Helical" evidence="1">
    <location>
        <begin position="7"/>
        <end position="40"/>
    </location>
</feature>
<dbReference type="eggNOG" id="COG2839">
    <property type="taxonomic scope" value="Bacteria"/>
</dbReference>
<evidence type="ECO:0000313" key="3">
    <source>
        <dbReference type="Proteomes" id="UP000185663"/>
    </source>
</evidence>
<name>A0A1H1V2C1_9CELL</name>
<evidence type="ECO:0000256" key="1">
    <source>
        <dbReference type="SAM" id="Phobius"/>
    </source>
</evidence>
<dbReference type="InterPro" id="IPR007403">
    <property type="entry name" value="DUF456"/>
</dbReference>
<reference evidence="3" key="1">
    <citation type="submission" date="2016-10" db="EMBL/GenBank/DDBJ databases">
        <authorList>
            <person name="Varghese N."/>
            <person name="Submissions S."/>
        </authorList>
    </citation>
    <scope>NUCLEOTIDE SEQUENCE [LARGE SCALE GENOMIC DNA]</scope>
    <source>
        <strain evidence="3">DSM 22126</strain>
    </source>
</reference>
<organism evidence="2 3">
    <name type="scientific">Paraoerskovia marina</name>
    <dbReference type="NCBI Taxonomy" id="545619"/>
    <lineage>
        <taxon>Bacteria</taxon>
        <taxon>Bacillati</taxon>
        <taxon>Actinomycetota</taxon>
        <taxon>Actinomycetes</taxon>
        <taxon>Micrococcales</taxon>
        <taxon>Cellulomonadaceae</taxon>
        <taxon>Paraoerskovia</taxon>
    </lineage>
</organism>
<proteinExistence type="predicted"/>
<dbReference type="EMBL" id="LT629776">
    <property type="protein sequence ID" value="SDS78845.1"/>
    <property type="molecule type" value="Genomic_DNA"/>
</dbReference>
<feature type="transmembrane region" description="Helical" evidence="1">
    <location>
        <begin position="132"/>
        <end position="158"/>
    </location>
</feature>
<feature type="transmembrane region" description="Helical" evidence="1">
    <location>
        <begin position="46"/>
        <end position="68"/>
    </location>
</feature>
<dbReference type="AlphaFoldDB" id="A0A1H1V2C1"/>
<dbReference type="Proteomes" id="UP000185663">
    <property type="component" value="Chromosome I"/>
</dbReference>
<feature type="transmembrane region" description="Helical" evidence="1">
    <location>
        <begin position="89"/>
        <end position="112"/>
    </location>
</feature>
<keyword evidence="3" id="KW-1185">Reference proteome</keyword>
<dbReference type="RefSeq" id="WP_083372628.1">
    <property type="nucleotide sequence ID" value="NZ_LT629776.1"/>
</dbReference>
<protein>
    <recommendedName>
        <fullName evidence="4">DUF456 domain-containing protein</fullName>
    </recommendedName>
</protein>